<evidence type="ECO:0000313" key="2">
    <source>
        <dbReference type="EMBL" id="TFY65142.1"/>
    </source>
</evidence>
<dbReference type="STRING" id="34475.A0A4Y9YSH6"/>
<dbReference type="EMBL" id="SEKV01000077">
    <property type="protein sequence ID" value="TFY65142.1"/>
    <property type="molecule type" value="Genomic_DNA"/>
</dbReference>
<feature type="compositionally biased region" description="Polar residues" evidence="1">
    <location>
        <begin position="214"/>
        <end position="228"/>
    </location>
</feature>
<feature type="compositionally biased region" description="Low complexity" evidence="1">
    <location>
        <begin position="352"/>
        <end position="365"/>
    </location>
</feature>
<feature type="compositionally biased region" description="Polar residues" evidence="1">
    <location>
        <begin position="616"/>
        <end position="633"/>
    </location>
</feature>
<sequence length="982" mass="102676">MTLPFMIVISSQGVHRPAGSLQLMTSCIQLCNANLEQMKQVSQRLDLLRDRPPSPSAVTSADWKRRSQLLQKKYGGTTSPLSSSSSFGLIQTSSVLLNGERSLLVANDQSSPSCSADTGSNSGSVAAHDVPLAAVKTASSKSSGTTGQQTASSCTLTIISKTSGATKSCDTRNITPGFSAPPRLIPKRSSSSSLSSNTAVRSTGSVSPIPDSASKATSKTMHGPSSSRLDGPPVATVQGSRARIACSTSLNNARPQPGRAPSPARTVSGTRLAAARPTPMRSASPTVSDATGCAASPSGAKLDSTLKTGPPTERKPGTVPRSRTPSNSSVSAIRQPAGPGRSSNLAADRQSRTSTSPVPRTTGPRAQVGKVSEPSKVSQPSGSSKASTIPAGGTPNITALRLSVQAISRPAADTPRVPVVTERPRTSSGAARIPSTASAQSGSGDQHLRTARVLSSQVKPSTVAERTRTKSGPQLASGLVNDNNISRASVAAAQVSPAPSTTASTLRTPSSGVRPRSVTEVSSAKNRDPARLASHRARQTSASSYVVGASSTVNGSSRSTGKAAVGNVDAKVRSVQPPPPPPQTRFTATPAGESTGPQPTSELRASAVPVAGKATHSVTSTSASRPSALQGTNGRPILLPKFKFDPDTTARRRPDDAAARMNTRRASRPYHQVRSKFEITVSTSPRPDASRTALASTAAQARRARLVDKFDMAEVKACLFGRTVSTGPPRPYTAALRLWLRLLPGVNALFKVQGLTVVADLEAKPQVFAARRLRGASPPSRCTIAAFLKSRPVTQSTLVISRRFAGVPVERFSMEIMPSPELPQSVWTPAPPATSPRLAPWTPVVPWQMPASVEDVFFPGGPFTEVAEEEKPLIPTPGTQRPRKQTLTRALNRMSRLGTPTRAPHLARPLIGGSKMDAYLLALEAQTFDVGGPGGRGAIGSATHVRRALIRTLKTACRAACRGATRLVLSPWRLLLQVLLRK</sequence>
<evidence type="ECO:0000313" key="3">
    <source>
        <dbReference type="Proteomes" id="UP000298390"/>
    </source>
</evidence>
<feature type="compositionally biased region" description="Polar residues" evidence="1">
    <location>
        <begin position="197"/>
        <end position="206"/>
    </location>
</feature>
<organism evidence="2 3">
    <name type="scientific">Rhodofomes roseus</name>
    <dbReference type="NCBI Taxonomy" id="34475"/>
    <lineage>
        <taxon>Eukaryota</taxon>
        <taxon>Fungi</taxon>
        <taxon>Dikarya</taxon>
        <taxon>Basidiomycota</taxon>
        <taxon>Agaricomycotina</taxon>
        <taxon>Agaricomycetes</taxon>
        <taxon>Polyporales</taxon>
        <taxon>Rhodofomes</taxon>
    </lineage>
</organism>
<name>A0A4Y9YSH6_9APHY</name>
<feature type="compositionally biased region" description="Polar residues" evidence="1">
    <location>
        <begin position="165"/>
        <end position="176"/>
    </location>
</feature>
<feature type="compositionally biased region" description="Polar residues" evidence="1">
    <location>
        <begin position="470"/>
        <end position="485"/>
    </location>
</feature>
<dbReference type="AlphaFoldDB" id="A0A4Y9YSH6"/>
<feature type="compositionally biased region" description="Polar residues" evidence="1">
    <location>
        <begin position="321"/>
        <end position="332"/>
    </location>
</feature>
<reference evidence="2 3" key="1">
    <citation type="submission" date="2019-01" db="EMBL/GenBank/DDBJ databases">
        <title>Genome sequencing of the rare red list fungi Fomitopsis rosea.</title>
        <authorList>
            <person name="Buettner E."/>
            <person name="Kellner H."/>
        </authorList>
    </citation>
    <scope>NUCLEOTIDE SEQUENCE [LARGE SCALE GENOMIC DNA]</scope>
    <source>
        <strain evidence="2 3">DSM 105464</strain>
    </source>
</reference>
<feature type="compositionally biased region" description="Polar residues" evidence="1">
    <location>
        <begin position="539"/>
        <end position="560"/>
    </location>
</feature>
<dbReference type="Proteomes" id="UP000298390">
    <property type="component" value="Unassembled WGS sequence"/>
</dbReference>
<feature type="compositionally biased region" description="Polar residues" evidence="1">
    <location>
        <begin position="375"/>
        <end position="387"/>
    </location>
</feature>
<feature type="region of interest" description="Disordered" evidence="1">
    <location>
        <begin position="165"/>
        <end position="395"/>
    </location>
</feature>
<feature type="compositionally biased region" description="Polar residues" evidence="1">
    <location>
        <begin position="435"/>
        <end position="444"/>
    </location>
</feature>
<proteinExistence type="predicted"/>
<comment type="caution">
    <text evidence="2">The sequence shown here is derived from an EMBL/GenBank/DDBJ whole genome shotgun (WGS) entry which is preliminary data.</text>
</comment>
<feature type="compositionally biased region" description="Basic and acidic residues" evidence="1">
    <location>
        <begin position="642"/>
        <end position="658"/>
    </location>
</feature>
<feature type="compositionally biased region" description="Low complexity" evidence="1">
    <location>
        <begin position="486"/>
        <end position="511"/>
    </location>
</feature>
<feature type="region of interest" description="Disordered" evidence="1">
    <location>
        <begin position="412"/>
        <end position="670"/>
    </location>
</feature>
<gene>
    <name evidence="2" type="ORF">EVJ58_g2148</name>
</gene>
<accession>A0A4Y9YSH6</accession>
<evidence type="ECO:0000256" key="1">
    <source>
        <dbReference type="SAM" id="MobiDB-lite"/>
    </source>
</evidence>
<protein>
    <submittedName>
        <fullName evidence="2">Uncharacterized protein</fullName>
    </submittedName>
</protein>